<feature type="domain" description="SEFIR" evidence="12">
    <location>
        <begin position="429"/>
        <end position="571"/>
    </location>
</feature>
<feature type="compositionally biased region" description="Basic and acidic residues" evidence="9">
    <location>
        <begin position="739"/>
        <end position="757"/>
    </location>
</feature>
<evidence type="ECO:0000256" key="10">
    <source>
        <dbReference type="SAM" id="Phobius"/>
    </source>
</evidence>
<evidence type="ECO:0000256" key="8">
    <source>
        <dbReference type="ARBA" id="ARBA00023180"/>
    </source>
</evidence>
<feature type="region of interest" description="Disordered" evidence="9">
    <location>
        <begin position="678"/>
        <end position="772"/>
    </location>
</feature>
<keyword evidence="5 10" id="KW-1133">Transmembrane helix</keyword>
<sequence>MLFLLFTLANLWPLLWAASNFHPDCADPHNKVRFAERIDMVPGTREISCSVHVVTCGEVSVANVAEGSEPPPAHDVRVEPYARASKHEHQLHVDVSWQMPPSNDSFRIRAFELQVERGSEEKRCFLFNVSNFGLTEDEASPRFHFTSDSLFAFAEPYQITLRSLPRSAKTAPQVVRNATMPLDPDLKDPPSKNNLTAWCKAHSDPQAAKWTAAFRKIFLHSLARTIQIEFVGAPPQYCFEAYEVRLKDESGMELTHSHIVNVADMRPETINGKQVLFGEHNFTNLELDTDYIPSVIPVERSADRRCLCPTQNANPYDNQIVCSCIAADWKKVRLHKIEKPPAPPCHDCINNATVVDKGPRTDHKSLSILIVAAVLAVILMILIYYLFVFYRRHLRQGKAFTLHFKNINNNNVNGGVGGEPREPLIYNSCFSVLLVYSHDCAHHEAAVVAFAEVLRDTFGLKVHMDQWDQDEIEENLNTYINSSVVTADKVIIINSLGGYMRAQARHKKLEPVERIPQGPLDRIFDLQIDLALQHARVVSVRFPYTKGTYTLYALSPLLQYTIPDNIGLLVSSLTECTLRSDPRLSGFDPHLAKLNAAISRMTHFQESDPTWFEKSHQRVRVPLPDTRILVEADRSIDSGLGESGTSERRTLISHAVAPGEPIEAESLALLEDDDENVGHEVVPEEPSASSSPRHETADSAYLSGRHDSHDMDSRSSGSERPDDPVISEHLRNGQTRIPQRAEDAEGRRKHDPRRNVDDSGVISGEFVSGFVQ</sequence>
<keyword evidence="7" id="KW-0675">Receptor</keyword>
<reference evidence="13" key="1">
    <citation type="submission" date="2023-06" db="EMBL/GenBank/DDBJ databases">
        <authorList>
            <person name="Delattre M."/>
        </authorList>
    </citation>
    <scope>NUCLEOTIDE SEQUENCE</scope>
    <source>
        <strain evidence="13">AF72</strain>
    </source>
</reference>
<evidence type="ECO:0000256" key="11">
    <source>
        <dbReference type="SAM" id="SignalP"/>
    </source>
</evidence>
<evidence type="ECO:0000256" key="2">
    <source>
        <dbReference type="ARBA" id="ARBA00022475"/>
    </source>
</evidence>
<keyword evidence="8" id="KW-0325">Glycoprotein</keyword>
<organism evidence="13 14">
    <name type="scientific">Mesorhabditis spiculigera</name>
    <dbReference type="NCBI Taxonomy" id="96644"/>
    <lineage>
        <taxon>Eukaryota</taxon>
        <taxon>Metazoa</taxon>
        <taxon>Ecdysozoa</taxon>
        <taxon>Nematoda</taxon>
        <taxon>Chromadorea</taxon>
        <taxon>Rhabditida</taxon>
        <taxon>Rhabditina</taxon>
        <taxon>Rhabditomorpha</taxon>
        <taxon>Rhabditoidea</taxon>
        <taxon>Rhabditidae</taxon>
        <taxon>Mesorhabditinae</taxon>
        <taxon>Mesorhabditis</taxon>
    </lineage>
</organism>
<dbReference type="Gene3D" id="3.40.50.11530">
    <property type="match status" value="1"/>
</dbReference>
<dbReference type="EMBL" id="CATQJA010002631">
    <property type="protein sequence ID" value="CAJ0574520.1"/>
    <property type="molecule type" value="Genomic_DNA"/>
</dbReference>
<evidence type="ECO:0000256" key="6">
    <source>
        <dbReference type="ARBA" id="ARBA00023136"/>
    </source>
</evidence>
<evidence type="ECO:0000259" key="12">
    <source>
        <dbReference type="PROSITE" id="PS51534"/>
    </source>
</evidence>
<feature type="non-terminal residue" evidence="13">
    <location>
        <position position="772"/>
    </location>
</feature>
<accession>A0AA36CUM3</accession>
<evidence type="ECO:0000256" key="4">
    <source>
        <dbReference type="ARBA" id="ARBA00022729"/>
    </source>
</evidence>
<dbReference type="GO" id="GO:0030368">
    <property type="term" value="F:interleukin-17 receptor activity"/>
    <property type="evidence" value="ECO:0007669"/>
    <property type="project" value="InterPro"/>
</dbReference>
<comment type="subcellular location">
    <subcellularLocation>
        <location evidence="1">Cell membrane</location>
        <topology evidence="1">Single-pass type I membrane protein</topology>
    </subcellularLocation>
</comment>
<protein>
    <recommendedName>
        <fullName evidence="12">SEFIR domain-containing protein</fullName>
    </recommendedName>
</protein>
<dbReference type="Pfam" id="PF23608">
    <property type="entry name" value="Ig_ILCR1"/>
    <property type="match status" value="1"/>
</dbReference>
<keyword evidence="3 10" id="KW-0812">Transmembrane</keyword>
<keyword evidence="4 11" id="KW-0732">Signal</keyword>
<dbReference type="InterPro" id="IPR038683">
    <property type="entry name" value="IL17RA/B_FnIII-like_1_sf"/>
</dbReference>
<feature type="compositionally biased region" description="Basic and acidic residues" evidence="9">
    <location>
        <begin position="704"/>
        <end position="731"/>
    </location>
</feature>
<dbReference type="PROSITE" id="PS51534">
    <property type="entry name" value="SEFIR"/>
    <property type="match status" value="1"/>
</dbReference>
<name>A0AA36CUM3_9BILA</name>
<evidence type="ECO:0000256" key="5">
    <source>
        <dbReference type="ARBA" id="ARBA00022989"/>
    </source>
</evidence>
<dbReference type="Pfam" id="PF25519">
    <property type="entry name" value="ILCR1_N"/>
    <property type="match status" value="1"/>
</dbReference>
<keyword evidence="14" id="KW-1185">Reference proteome</keyword>
<evidence type="ECO:0000256" key="7">
    <source>
        <dbReference type="ARBA" id="ARBA00023170"/>
    </source>
</evidence>
<dbReference type="InterPro" id="IPR013568">
    <property type="entry name" value="SEFIR_dom"/>
</dbReference>
<dbReference type="PANTHER" id="PTHR15583:SF20">
    <property type="entry name" value="INTERLEUKIN CYTOKINE RECEPTOR-RELATED PROTEIN 1"/>
    <property type="match status" value="1"/>
</dbReference>
<dbReference type="AlphaFoldDB" id="A0AA36CUM3"/>
<feature type="chain" id="PRO_5041246180" description="SEFIR domain-containing protein" evidence="11">
    <location>
        <begin position="18"/>
        <end position="772"/>
    </location>
</feature>
<keyword evidence="2" id="KW-1003">Cell membrane</keyword>
<dbReference type="Pfam" id="PF08357">
    <property type="entry name" value="SEFIR"/>
    <property type="match status" value="1"/>
</dbReference>
<feature type="transmembrane region" description="Helical" evidence="10">
    <location>
        <begin position="366"/>
        <end position="390"/>
    </location>
</feature>
<comment type="caution">
    <text evidence="13">The sequence shown here is derived from an EMBL/GenBank/DDBJ whole genome shotgun (WGS) entry which is preliminary data.</text>
</comment>
<keyword evidence="6 10" id="KW-0472">Membrane</keyword>
<dbReference type="InterPro" id="IPR039465">
    <property type="entry name" value="IL-17_rcpt-like"/>
</dbReference>
<evidence type="ECO:0000256" key="9">
    <source>
        <dbReference type="SAM" id="MobiDB-lite"/>
    </source>
</evidence>
<evidence type="ECO:0000256" key="3">
    <source>
        <dbReference type="ARBA" id="ARBA00022692"/>
    </source>
</evidence>
<gene>
    <name evidence="13" type="ORF">MSPICULIGERA_LOCUS12853</name>
</gene>
<dbReference type="Gene3D" id="2.60.40.2160">
    <property type="entry name" value="Interleukin-17 receptor A/B, fibronectin-III-like domain 1"/>
    <property type="match status" value="1"/>
</dbReference>
<proteinExistence type="predicted"/>
<evidence type="ECO:0000313" key="13">
    <source>
        <dbReference type="EMBL" id="CAJ0574520.1"/>
    </source>
</evidence>
<dbReference type="PANTHER" id="PTHR15583">
    <property type="entry name" value="INTERLEUKIN-17 RECEPTOR"/>
    <property type="match status" value="1"/>
</dbReference>
<evidence type="ECO:0000313" key="14">
    <source>
        <dbReference type="Proteomes" id="UP001177023"/>
    </source>
</evidence>
<dbReference type="InterPro" id="IPR057066">
    <property type="entry name" value="Ig_ILCR1"/>
</dbReference>
<feature type="signal peptide" evidence="11">
    <location>
        <begin position="1"/>
        <end position="17"/>
    </location>
</feature>
<dbReference type="GO" id="GO:0005886">
    <property type="term" value="C:plasma membrane"/>
    <property type="evidence" value="ECO:0007669"/>
    <property type="project" value="UniProtKB-SubCell"/>
</dbReference>
<dbReference type="Proteomes" id="UP001177023">
    <property type="component" value="Unassembled WGS sequence"/>
</dbReference>
<evidence type="ECO:0000256" key="1">
    <source>
        <dbReference type="ARBA" id="ARBA00004251"/>
    </source>
</evidence>